<evidence type="ECO:0000256" key="1">
    <source>
        <dbReference type="ARBA" id="ARBA00000085"/>
    </source>
</evidence>
<keyword evidence="6 17" id="KW-0418">Kinase</keyword>
<reference evidence="17 18" key="1">
    <citation type="submission" date="2019-02" db="EMBL/GenBank/DDBJ databases">
        <title>Isolation and identification of novel species under the genus Muribaculum.</title>
        <authorList>
            <person name="Miyake S."/>
            <person name="Ding Y."/>
            <person name="Low A."/>
            <person name="Soh M."/>
            <person name="Seedorf H."/>
        </authorList>
    </citation>
    <scope>NUCLEOTIDE SEQUENCE [LARGE SCALE GENOMIC DNA]</scope>
    <source>
        <strain evidence="17 18">TLL-A4</strain>
    </source>
</reference>
<dbReference type="PRINTS" id="PR00344">
    <property type="entry name" value="BCTRLSENSOR"/>
</dbReference>
<evidence type="ECO:0000256" key="11">
    <source>
        <dbReference type="ARBA" id="ARBA00023163"/>
    </source>
</evidence>
<dbReference type="SUPFAM" id="SSF52172">
    <property type="entry name" value="CheY-like"/>
    <property type="match status" value="1"/>
</dbReference>
<dbReference type="PROSITE" id="PS50109">
    <property type="entry name" value="HIS_KIN"/>
    <property type="match status" value="1"/>
</dbReference>
<evidence type="ECO:0000256" key="2">
    <source>
        <dbReference type="ARBA" id="ARBA00012438"/>
    </source>
</evidence>
<dbReference type="FunFam" id="3.30.565.10:FF:000037">
    <property type="entry name" value="Hybrid sensor histidine kinase/response regulator"/>
    <property type="match status" value="1"/>
</dbReference>
<keyword evidence="5" id="KW-0547">Nucleotide-binding</keyword>
<dbReference type="FunFam" id="3.40.50.2300:FF:000138">
    <property type="entry name" value="Two-component system sensor histidine kinase/response regulator"/>
    <property type="match status" value="1"/>
</dbReference>
<dbReference type="Pfam" id="PF07494">
    <property type="entry name" value="Reg_prop"/>
    <property type="match status" value="1"/>
</dbReference>
<evidence type="ECO:0000256" key="9">
    <source>
        <dbReference type="ARBA" id="ARBA00023015"/>
    </source>
</evidence>
<evidence type="ECO:0000259" key="16">
    <source>
        <dbReference type="PROSITE" id="PS50110"/>
    </source>
</evidence>
<sequence length="1339" mass="151046">MIRPLVILLFITLNCLICSGQSYKLFTSDHDISSSLVMKVCQDNNGMIWVATEDGLNRYDGSKFIVFRNIPGDSTSLASNLVNTINVDSKGRTFIGSYAGLQLHDPATDTFSPLAKTPDGQTFASAINDLIFRKNGEIIVIGNKVGRIVKADNKGIVIEPAFTDHPEIEYVHNGIEDIDGDLWLLKEEMGTYRLDSDNNIYRYFGRPGDPVLTSITIGRNGVIYAGSMKHGLFQFDKKSDKFIPVNTPNNDHSFVKELYTDVNGEIYLATDGRGLKVFNPMSNKISDVKFGNGDLDYHKQKVHSVTKDDSNNLWLGIYQKGLVMLPAHPNSFKYIGHKSVANNVIGSNCVTTMCRDANGILWVGIDNDGVYGVNPDGTQHAHYLNPVPEVVINIFEDSRQNLWLGTYLNGAGILNRKTGQIEFIKLHDIYNRDVQRCYAFSEDNKGNIWIATMGQGLFSYNLDTKTTKHCDDLLGKIESWICTLHYSPANDVLYLGTYSGLYKIENPSGDRKISQFSPSSIIYSMLESKSGIIWVASSNGLIRFDPKTNSEKLYTTENGLPSNVIYAIQEDDASSLWISMNAGLAQFNPEKETFTTFYVEEGLQSNEFYKNASFKDANGTIYFGGMNGITYFNPKNVIIPGRKWTVRITDFYVHGNAIKAGMKSGSRTIIKTPVFKAQEFKLAHTDNSFSIEFGTREYNRPESLIYRYSLDNEKWIDLPHGTNAVNFSDMSPGNHTLRIVAVDNGIQSDESVITINIAPVWYNSWWTKLIYLIIVLGVIYYAYYVIQMRARRKREAIERNYEAQINEAKLQFFINISHEIRTPMTLVMSPLQKLMASDDNPARQKDYRTINRNAKRVLRLVNELMDIRKIDKGKMLLSFTDTPIVPFIDDLCDLFKPVADSKDITLTFDHEGHDDMELWVDPANFDKIIMNLLSNAVKYTPNGGKIDIKLTSGTDDNTTGPLHQYAEISVTDTGIGIPESERQHIFKRFYQVRNNQTGGTGVGLHLTSSLIKLHYGTINIEDNPEGQGTRFVVRIPLGHEHLPVNQLNIPMAQSSVPKHTTSMVLVPDINETDNDNVKVKVSERVLVVEDDEEIRNYVAHELSTHYKVDTCANGKEALDIIFKQQPDLVISDVMMPEMDGLELTRRIKKNINLNHIPVVLLTAKSREEDNLEGLETGADAYLTKPFNIDILIKTVNNLLKSHQRLRNTFSGNQTHDEKVDDIDTTSSDDKLMERIMKVLNKNLGNPDITVETLANEIGISRVHLHRKLKELTNQSPRDFIRNTRLRKAAKLLVEKKLTVAEVADLTGFRNPNNFATSFKELFGVSPTVYMEQHPDSPEE</sequence>
<proteinExistence type="predicted"/>
<dbReference type="InterPro" id="IPR036890">
    <property type="entry name" value="HATPase_C_sf"/>
</dbReference>
<dbReference type="EC" id="2.7.13.3" evidence="2"/>
<evidence type="ECO:0000256" key="10">
    <source>
        <dbReference type="ARBA" id="ARBA00023125"/>
    </source>
</evidence>
<keyword evidence="8" id="KW-0902">Two-component regulatory system</keyword>
<dbReference type="EMBL" id="CP039393">
    <property type="protein sequence ID" value="QCD34672.1"/>
    <property type="molecule type" value="Genomic_DNA"/>
</dbReference>
<keyword evidence="7" id="KW-0067">ATP-binding</keyword>
<keyword evidence="18" id="KW-1185">Reference proteome</keyword>
<dbReference type="PROSITE" id="PS50110">
    <property type="entry name" value="RESPONSE_REGULATORY"/>
    <property type="match status" value="1"/>
</dbReference>
<dbReference type="Gene3D" id="1.10.10.60">
    <property type="entry name" value="Homeodomain-like"/>
    <property type="match status" value="1"/>
</dbReference>
<dbReference type="KEGG" id="mgod:E7746_01675"/>
<feature type="domain" description="Response regulatory" evidence="16">
    <location>
        <begin position="1084"/>
        <end position="1199"/>
    </location>
</feature>
<dbReference type="SUPFAM" id="SSF55874">
    <property type="entry name" value="ATPase domain of HSP90 chaperone/DNA topoisomerase II/histidine kinase"/>
    <property type="match status" value="1"/>
</dbReference>
<dbReference type="Gene3D" id="2.60.40.10">
    <property type="entry name" value="Immunoglobulins"/>
    <property type="match status" value="1"/>
</dbReference>
<dbReference type="Gene3D" id="3.30.565.10">
    <property type="entry name" value="Histidine kinase-like ATPase, C-terminal domain"/>
    <property type="match status" value="1"/>
</dbReference>
<dbReference type="InterPro" id="IPR011006">
    <property type="entry name" value="CheY-like_superfamily"/>
</dbReference>
<evidence type="ECO:0000256" key="4">
    <source>
        <dbReference type="ARBA" id="ARBA00022679"/>
    </source>
</evidence>
<evidence type="ECO:0000256" key="13">
    <source>
        <dbReference type="SAM" id="Phobius"/>
    </source>
</evidence>
<dbReference type="SMART" id="SM00448">
    <property type="entry name" value="REC"/>
    <property type="match status" value="1"/>
</dbReference>
<evidence type="ECO:0000313" key="18">
    <source>
        <dbReference type="Proteomes" id="UP000297031"/>
    </source>
</evidence>
<dbReference type="Gene3D" id="3.40.50.2300">
    <property type="match status" value="1"/>
</dbReference>
<dbReference type="InterPro" id="IPR018060">
    <property type="entry name" value="HTH_AraC"/>
</dbReference>
<dbReference type="InterPro" id="IPR003594">
    <property type="entry name" value="HATPase_dom"/>
</dbReference>
<keyword evidence="3 12" id="KW-0597">Phosphoprotein</keyword>
<dbReference type="FunFam" id="1.10.287.130:FF:000045">
    <property type="entry name" value="Two-component system sensor histidine kinase/response regulator"/>
    <property type="match status" value="1"/>
</dbReference>
<keyword evidence="9" id="KW-0805">Transcription regulation</keyword>
<evidence type="ECO:0000256" key="6">
    <source>
        <dbReference type="ARBA" id="ARBA00022777"/>
    </source>
</evidence>
<dbReference type="CDD" id="cd00082">
    <property type="entry name" value="HisKA"/>
    <property type="match status" value="1"/>
</dbReference>
<dbReference type="SMART" id="SM00387">
    <property type="entry name" value="HATPase_c"/>
    <property type="match status" value="1"/>
</dbReference>
<dbReference type="PROSITE" id="PS01124">
    <property type="entry name" value="HTH_ARAC_FAMILY_2"/>
    <property type="match status" value="1"/>
</dbReference>
<dbReference type="InterPro" id="IPR015943">
    <property type="entry name" value="WD40/YVTN_repeat-like_dom_sf"/>
</dbReference>
<keyword evidence="13" id="KW-0472">Membrane</keyword>
<protein>
    <recommendedName>
        <fullName evidence="2">histidine kinase</fullName>
        <ecNumber evidence="2">2.7.13.3</ecNumber>
    </recommendedName>
</protein>
<evidence type="ECO:0000256" key="7">
    <source>
        <dbReference type="ARBA" id="ARBA00022840"/>
    </source>
</evidence>
<dbReference type="InterPro" id="IPR011110">
    <property type="entry name" value="Reg_prop"/>
</dbReference>
<evidence type="ECO:0000259" key="14">
    <source>
        <dbReference type="PROSITE" id="PS01124"/>
    </source>
</evidence>
<dbReference type="SUPFAM" id="SSF63829">
    <property type="entry name" value="Calcium-dependent phosphotriesterase"/>
    <property type="match status" value="3"/>
</dbReference>
<feature type="transmembrane region" description="Helical" evidence="13">
    <location>
        <begin position="765"/>
        <end position="786"/>
    </location>
</feature>
<dbReference type="SMART" id="SM00342">
    <property type="entry name" value="HTH_ARAC"/>
    <property type="match status" value="1"/>
</dbReference>
<dbReference type="Gene3D" id="1.10.287.130">
    <property type="match status" value="1"/>
</dbReference>
<keyword evidence="11" id="KW-0804">Transcription</keyword>
<dbReference type="PANTHER" id="PTHR43547:SF2">
    <property type="entry name" value="HYBRID SIGNAL TRANSDUCTION HISTIDINE KINASE C"/>
    <property type="match status" value="1"/>
</dbReference>
<comment type="catalytic activity">
    <reaction evidence="1">
        <text>ATP + protein L-histidine = ADP + protein N-phospho-L-histidine.</text>
        <dbReference type="EC" id="2.7.13.3"/>
    </reaction>
</comment>
<dbReference type="PROSITE" id="PS00041">
    <property type="entry name" value="HTH_ARAC_FAMILY_1"/>
    <property type="match status" value="1"/>
</dbReference>
<feature type="modified residue" description="4-aspartylphosphate" evidence="12">
    <location>
        <position position="1132"/>
    </location>
</feature>
<evidence type="ECO:0000256" key="5">
    <source>
        <dbReference type="ARBA" id="ARBA00022741"/>
    </source>
</evidence>
<dbReference type="SUPFAM" id="SSF46689">
    <property type="entry name" value="Homeodomain-like"/>
    <property type="match status" value="2"/>
</dbReference>
<dbReference type="InterPro" id="IPR018062">
    <property type="entry name" value="HTH_AraC-typ_CS"/>
</dbReference>
<accession>A0A4P7VBL0</accession>
<organism evidence="17 18">
    <name type="scientific">Muribaculum gordoncarteri</name>
    <dbReference type="NCBI Taxonomy" id="2530390"/>
    <lineage>
        <taxon>Bacteria</taxon>
        <taxon>Pseudomonadati</taxon>
        <taxon>Bacteroidota</taxon>
        <taxon>Bacteroidia</taxon>
        <taxon>Bacteroidales</taxon>
        <taxon>Muribaculaceae</taxon>
        <taxon>Muribaculum</taxon>
    </lineage>
</organism>
<dbReference type="Pfam" id="PF00072">
    <property type="entry name" value="Response_reg"/>
    <property type="match status" value="1"/>
</dbReference>
<dbReference type="Pfam" id="PF02518">
    <property type="entry name" value="HATPase_c"/>
    <property type="match status" value="1"/>
</dbReference>
<dbReference type="GO" id="GO:0003700">
    <property type="term" value="F:DNA-binding transcription factor activity"/>
    <property type="evidence" value="ECO:0007669"/>
    <property type="project" value="InterPro"/>
</dbReference>
<dbReference type="InterPro" id="IPR001789">
    <property type="entry name" value="Sig_transdc_resp-reg_receiver"/>
</dbReference>
<dbReference type="InterPro" id="IPR009057">
    <property type="entry name" value="Homeodomain-like_sf"/>
</dbReference>
<dbReference type="Proteomes" id="UP000297031">
    <property type="component" value="Chromosome"/>
</dbReference>
<dbReference type="InterPro" id="IPR004358">
    <property type="entry name" value="Sig_transdc_His_kin-like_C"/>
</dbReference>
<keyword evidence="13" id="KW-0812">Transmembrane</keyword>
<evidence type="ECO:0000256" key="8">
    <source>
        <dbReference type="ARBA" id="ARBA00023012"/>
    </source>
</evidence>
<dbReference type="GO" id="GO:0000155">
    <property type="term" value="F:phosphorelay sensor kinase activity"/>
    <property type="evidence" value="ECO:0007669"/>
    <property type="project" value="InterPro"/>
</dbReference>
<keyword evidence="4" id="KW-0808">Transferase</keyword>
<evidence type="ECO:0000259" key="15">
    <source>
        <dbReference type="PROSITE" id="PS50109"/>
    </source>
</evidence>
<dbReference type="InterPro" id="IPR005467">
    <property type="entry name" value="His_kinase_dom"/>
</dbReference>
<dbReference type="CDD" id="cd17574">
    <property type="entry name" value="REC_OmpR"/>
    <property type="match status" value="1"/>
</dbReference>
<evidence type="ECO:0000256" key="12">
    <source>
        <dbReference type="PROSITE-ProRule" id="PRU00169"/>
    </source>
</evidence>
<dbReference type="RefSeq" id="WP_136409642.1">
    <property type="nucleotide sequence ID" value="NZ_CP039393.1"/>
</dbReference>
<evidence type="ECO:0000256" key="3">
    <source>
        <dbReference type="ARBA" id="ARBA00022553"/>
    </source>
</evidence>
<feature type="domain" description="Histidine kinase" evidence="15">
    <location>
        <begin position="815"/>
        <end position="1039"/>
    </location>
</feature>
<dbReference type="SMART" id="SM00388">
    <property type="entry name" value="HisKA"/>
    <property type="match status" value="1"/>
</dbReference>
<evidence type="ECO:0000313" key="17">
    <source>
        <dbReference type="EMBL" id="QCD34672.1"/>
    </source>
</evidence>
<dbReference type="OrthoDB" id="717811at2"/>
<dbReference type="PANTHER" id="PTHR43547">
    <property type="entry name" value="TWO-COMPONENT HISTIDINE KINASE"/>
    <property type="match status" value="1"/>
</dbReference>
<dbReference type="Pfam" id="PF00512">
    <property type="entry name" value="HisKA"/>
    <property type="match status" value="1"/>
</dbReference>
<gene>
    <name evidence="17" type="ORF">E7746_01675</name>
</gene>
<dbReference type="InterPro" id="IPR013783">
    <property type="entry name" value="Ig-like_fold"/>
</dbReference>
<dbReference type="SUPFAM" id="SSF47384">
    <property type="entry name" value="Homodimeric domain of signal transducing histidine kinase"/>
    <property type="match status" value="1"/>
</dbReference>
<dbReference type="InterPro" id="IPR036097">
    <property type="entry name" value="HisK_dim/P_sf"/>
</dbReference>
<keyword evidence="10" id="KW-0238">DNA-binding</keyword>
<feature type="domain" description="HTH araC/xylS-type" evidence="14">
    <location>
        <begin position="1233"/>
        <end position="1332"/>
    </location>
</feature>
<dbReference type="Pfam" id="PF12833">
    <property type="entry name" value="HTH_18"/>
    <property type="match status" value="1"/>
</dbReference>
<dbReference type="InterPro" id="IPR003661">
    <property type="entry name" value="HisK_dim/P_dom"/>
</dbReference>
<keyword evidence="13" id="KW-1133">Transmembrane helix</keyword>
<dbReference type="GO" id="GO:0005524">
    <property type="term" value="F:ATP binding"/>
    <property type="evidence" value="ECO:0007669"/>
    <property type="project" value="UniProtKB-KW"/>
</dbReference>
<dbReference type="Gene3D" id="2.130.10.10">
    <property type="entry name" value="YVTN repeat-like/Quinoprotein amine dehydrogenase"/>
    <property type="match status" value="2"/>
</dbReference>
<name>A0A4P7VBL0_9BACT</name>
<dbReference type="GO" id="GO:0043565">
    <property type="term" value="F:sequence-specific DNA binding"/>
    <property type="evidence" value="ECO:0007669"/>
    <property type="project" value="InterPro"/>
</dbReference>